<dbReference type="GO" id="GO:0008033">
    <property type="term" value="P:tRNA processing"/>
    <property type="evidence" value="ECO:0007669"/>
    <property type="project" value="UniProtKB-KW"/>
</dbReference>
<reference evidence="8" key="1">
    <citation type="submission" date="2021-02" db="EMBL/GenBank/DDBJ databases">
        <title>First Annotated Genome of the Yellow-green Alga Tribonema minus.</title>
        <authorList>
            <person name="Mahan K.M."/>
        </authorList>
    </citation>
    <scope>NUCLEOTIDE SEQUENCE</scope>
    <source>
        <strain evidence="8">UTEX B ZZ1240</strain>
    </source>
</reference>
<dbReference type="FunFam" id="3.30.310.50:FF:000005">
    <property type="entry name" value="L antigen family member 3"/>
    <property type="match status" value="1"/>
</dbReference>
<dbReference type="PANTHER" id="PTHR31283">
    <property type="entry name" value="EKC/KEOPS COMPLEX SUBUNIT PCC1 FAMILY MEMBER"/>
    <property type="match status" value="1"/>
</dbReference>
<organism evidence="8 9">
    <name type="scientific">Tribonema minus</name>
    <dbReference type="NCBI Taxonomy" id="303371"/>
    <lineage>
        <taxon>Eukaryota</taxon>
        <taxon>Sar</taxon>
        <taxon>Stramenopiles</taxon>
        <taxon>Ochrophyta</taxon>
        <taxon>PX clade</taxon>
        <taxon>Xanthophyceae</taxon>
        <taxon>Tribonematales</taxon>
        <taxon>Tribonemataceae</taxon>
        <taxon>Tribonema</taxon>
    </lineage>
</organism>
<dbReference type="Proteomes" id="UP000664859">
    <property type="component" value="Unassembled WGS sequence"/>
</dbReference>
<evidence type="ECO:0000256" key="4">
    <source>
        <dbReference type="ARBA" id="ARBA00022490"/>
    </source>
</evidence>
<evidence type="ECO:0000313" key="8">
    <source>
        <dbReference type="EMBL" id="KAG5182475.1"/>
    </source>
</evidence>
<protein>
    <submittedName>
        <fullName evidence="8">Transcription factor Pcc1-domain-containing protein</fullName>
    </submittedName>
</protein>
<dbReference type="InterPro" id="IPR015419">
    <property type="entry name" value="CTAG/Pcc1"/>
</dbReference>
<dbReference type="AlphaFoldDB" id="A0A835YW33"/>
<dbReference type="GO" id="GO:0005634">
    <property type="term" value="C:nucleus"/>
    <property type="evidence" value="ECO:0007669"/>
    <property type="project" value="UniProtKB-SubCell"/>
</dbReference>
<keyword evidence="5" id="KW-0819">tRNA processing</keyword>
<evidence type="ECO:0000256" key="3">
    <source>
        <dbReference type="ARBA" id="ARBA00007073"/>
    </source>
</evidence>
<gene>
    <name evidence="8" type="ORF">JKP88DRAFT_348907</name>
</gene>
<keyword evidence="4" id="KW-0963">Cytoplasm</keyword>
<name>A0A835YW33_9STRA</name>
<feature type="compositionally biased region" description="Low complexity" evidence="7">
    <location>
        <begin position="122"/>
        <end position="140"/>
    </location>
</feature>
<comment type="subcellular location">
    <subcellularLocation>
        <location evidence="2">Cytoplasm</location>
    </subcellularLocation>
    <subcellularLocation>
        <location evidence="1">Nucleus</location>
    </subcellularLocation>
</comment>
<keyword evidence="6" id="KW-0539">Nucleus</keyword>
<dbReference type="GO" id="GO:0000408">
    <property type="term" value="C:EKC/KEOPS complex"/>
    <property type="evidence" value="ECO:0007669"/>
    <property type="project" value="TreeGrafter"/>
</dbReference>
<proteinExistence type="inferred from homology"/>
<evidence type="ECO:0000256" key="5">
    <source>
        <dbReference type="ARBA" id="ARBA00022694"/>
    </source>
</evidence>
<dbReference type="OrthoDB" id="10025739at2759"/>
<feature type="region of interest" description="Disordered" evidence="7">
    <location>
        <begin position="107"/>
        <end position="177"/>
    </location>
</feature>
<comment type="caution">
    <text evidence="8">The sequence shown here is derived from an EMBL/GenBank/DDBJ whole genome shotgun (WGS) entry which is preliminary data.</text>
</comment>
<evidence type="ECO:0000256" key="2">
    <source>
        <dbReference type="ARBA" id="ARBA00004496"/>
    </source>
</evidence>
<dbReference type="GO" id="GO:0070525">
    <property type="term" value="P:tRNA threonylcarbamoyladenosine metabolic process"/>
    <property type="evidence" value="ECO:0007669"/>
    <property type="project" value="TreeGrafter"/>
</dbReference>
<comment type="similarity">
    <text evidence="3">Belongs to the CTAG/PCC1 family.</text>
</comment>
<sequence>MAARPYVCKLELRYPSEATAAIAKASMEVDEELQPNKVSRTLELDGNKLMAQFAATEAKVLRVSVSTFCDTAALVSRTMLEFDETGGSGSTAVAAAAAASAAAPAAQAASGHAQGKEPVRSRPPATAAAESEAAARPTATGRAHKRPRARVAGSVAATSFVPAGGTGRGDASNGGGVQLQLHNARDLQEVHWVTMANAAEAAEAAAAAALSAPP</sequence>
<accession>A0A835YW33</accession>
<dbReference type="Pfam" id="PF09341">
    <property type="entry name" value="Pcc1"/>
    <property type="match status" value="1"/>
</dbReference>
<evidence type="ECO:0000256" key="7">
    <source>
        <dbReference type="SAM" id="MobiDB-lite"/>
    </source>
</evidence>
<evidence type="ECO:0000313" key="9">
    <source>
        <dbReference type="Proteomes" id="UP000664859"/>
    </source>
</evidence>
<dbReference type="Gene3D" id="3.30.310.50">
    <property type="entry name" value="Alpha-D-phosphohexomutase, C-terminal domain"/>
    <property type="match status" value="1"/>
</dbReference>
<evidence type="ECO:0000256" key="6">
    <source>
        <dbReference type="ARBA" id="ARBA00023242"/>
    </source>
</evidence>
<dbReference type="GO" id="GO:0005737">
    <property type="term" value="C:cytoplasm"/>
    <property type="evidence" value="ECO:0007669"/>
    <property type="project" value="UniProtKB-SubCell"/>
</dbReference>
<dbReference type="EMBL" id="JAFCMP010000246">
    <property type="protein sequence ID" value="KAG5182475.1"/>
    <property type="molecule type" value="Genomic_DNA"/>
</dbReference>
<dbReference type="PANTHER" id="PTHR31283:SF5">
    <property type="entry name" value="EKC_KEOPS COMPLEX SUBUNIT LAGE3"/>
    <property type="match status" value="1"/>
</dbReference>
<evidence type="ECO:0000256" key="1">
    <source>
        <dbReference type="ARBA" id="ARBA00004123"/>
    </source>
</evidence>
<feature type="compositionally biased region" description="Gly residues" evidence="7">
    <location>
        <begin position="164"/>
        <end position="177"/>
    </location>
</feature>
<keyword evidence="9" id="KW-1185">Reference proteome</keyword>